<comment type="caution">
    <text evidence="10">The sequence shown here is derived from an EMBL/GenBank/DDBJ whole genome shotgun (WGS) entry which is preliminary data.</text>
</comment>
<evidence type="ECO:0000313" key="11">
    <source>
        <dbReference type="Proteomes" id="UP000319094"/>
    </source>
</evidence>
<reference evidence="10 11" key="1">
    <citation type="submission" date="2019-06" db="EMBL/GenBank/DDBJ databases">
        <title>Sequencing the genomes of 1000 actinobacteria strains.</title>
        <authorList>
            <person name="Klenk H.-P."/>
        </authorList>
    </citation>
    <scope>NUCLEOTIDE SEQUENCE [LARGE SCALE GENOMIC DNA]</scope>
    <source>
        <strain evidence="10 11">DSM 8803</strain>
    </source>
</reference>
<dbReference type="PANTHER" id="PTHR23502:SF132">
    <property type="entry name" value="POLYAMINE TRANSPORTER 2-RELATED"/>
    <property type="match status" value="1"/>
</dbReference>
<dbReference type="Gene3D" id="1.20.1720.10">
    <property type="entry name" value="Multidrug resistance protein D"/>
    <property type="match status" value="1"/>
</dbReference>
<feature type="transmembrane region" description="Helical" evidence="8">
    <location>
        <begin position="224"/>
        <end position="247"/>
    </location>
</feature>
<evidence type="ECO:0000256" key="1">
    <source>
        <dbReference type="ARBA" id="ARBA00004651"/>
    </source>
</evidence>
<evidence type="ECO:0000256" key="6">
    <source>
        <dbReference type="ARBA" id="ARBA00022989"/>
    </source>
</evidence>
<evidence type="ECO:0000256" key="3">
    <source>
        <dbReference type="ARBA" id="ARBA00022448"/>
    </source>
</evidence>
<feature type="transmembrane region" description="Helical" evidence="8">
    <location>
        <begin position="52"/>
        <end position="71"/>
    </location>
</feature>
<keyword evidence="11" id="KW-1185">Reference proteome</keyword>
<accession>A0A542XXI0</accession>
<feature type="transmembrane region" description="Helical" evidence="8">
    <location>
        <begin position="376"/>
        <end position="397"/>
    </location>
</feature>
<feature type="transmembrane region" description="Helical" evidence="8">
    <location>
        <begin position="253"/>
        <end position="272"/>
    </location>
</feature>
<dbReference type="InterPro" id="IPR020846">
    <property type="entry name" value="MFS_dom"/>
</dbReference>
<dbReference type="InterPro" id="IPR011701">
    <property type="entry name" value="MFS"/>
</dbReference>
<dbReference type="RefSeq" id="WP_141888517.1">
    <property type="nucleotide sequence ID" value="NZ_BAAAUY010000023.1"/>
</dbReference>
<dbReference type="AlphaFoldDB" id="A0A542XXI0"/>
<feature type="transmembrane region" description="Helical" evidence="8">
    <location>
        <begin position="293"/>
        <end position="326"/>
    </location>
</feature>
<dbReference type="Pfam" id="PF07690">
    <property type="entry name" value="MFS_1"/>
    <property type="match status" value="1"/>
</dbReference>
<evidence type="ECO:0000313" key="10">
    <source>
        <dbReference type="EMBL" id="TQL40534.1"/>
    </source>
</evidence>
<organism evidence="10 11">
    <name type="scientific">Leucobacter komagatae</name>
    <dbReference type="NCBI Taxonomy" id="55969"/>
    <lineage>
        <taxon>Bacteria</taxon>
        <taxon>Bacillati</taxon>
        <taxon>Actinomycetota</taxon>
        <taxon>Actinomycetes</taxon>
        <taxon>Micrococcales</taxon>
        <taxon>Microbacteriaceae</taxon>
        <taxon>Leucobacter</taxon>
    </lineage>
</organism>
<comment type="subcellular location">
    <subcellularLocation>
        <location evidence="1">Cell membrane</location>
        <topology evidence="1">Multi-pass membrane protein</topology>
    </subcellularLocation>
</comment>
<protein>
    <submittedName>
        <fullName evidence="10">DHA1 family bicyclomycin/chloramphenicol resistance-like MFS transporter</fullName>
    </submittedName>
</protein>
<dbReference type="NCBIfam" id="TIGR00710">
    <property type="entry name" value="efflux_Bcr_CflA"/>
    <property type="match status" value="1"/>
</dbReference>
<dbReference type="GO" id="GO:0042910">
    <property type="term" value="F:xenobiotic transmembrane transporter activity"/>
    <property type="evidence" value="ECO:0007669"/>
    <property type="project" value="InterPro"/>
</dbReference>
<dbReference type="EMBL" id="VFON01000002">
    <property type="protein sequence ID" value="TQL40534.1"/>
    <property type="molecule type" value="Genomic_DNA"/>
</dbReference>
<keyword evidence="4" id="KW-1003">Cell membrane</keyword>
<evidence type="ECO:0000256" key="7">
    <source>
        <dbReference type="ARBA" id="ARBA00023136"/>
    </source>
</evidence>
<sequence>MTSRRKRLAPAARTGPGLILLLGLLEAFGPLSMDLYMPALPELAATLDTSDALAQLTMSVCMLGLGVGQLIAGPLSDRFGRRLPLLVGVAAFTVFSAGCALAPSAEWLLLFRTFQGIGGAAGMVVTLAIARDLFSGAELSKMLSWLALVGATAPIVAPVLGGQLTAVMDWRGFFLVLGGLGAVLFAAAALWLPESLPMGARSAGGGRSLFADARVLLGPGPYRVVLAISAISGIAFFSYLSMSSFVLQNGFGVSPQLFGVMFALGSLCNVVGSQTNRVLVGRFSPLELYRAGIGIACIGSALAALSALLGWGLGPFVAGLGIYLMSTGFTLPNQNTIALDAHGDRAGSAAALIGMASLTVGPIVSPLVSAGGLTTLTLGVTMAAASAAVLVLGMTALRGK</sequence>
<feature type="transmembrane region" description="Helical" evidence="8">
    <location>
        <begin position="172"/>
        <end position="192"/>
    </location>
</feature>
<feature type="transmembrane region" description="Helical" evidence="8">
    <location>
        <begin position="109"/>
        <end position="130"/>
    </location>
</feature>
<dbReference type="GO" id="GO:1990961">
    <property type="term" value="P:xenobiotic detoxification by transmembrane export across the plasma membrane"/>
    <property type="evidence" value="ECO:0007669"/>
    <property type="project" value="InterPro"/>
</dbReference>
<comment type="similarity">
    <text evidence="2">Belongs to the major facilitator superfamily. Bcr/CmlA family.</text>
</comment>
<evidence type="ECO:0000256" key="8">
    <source>
        <dbReference type="SAM" id="Phobius"/>
    </source>
</evidence>
<keyword evidence="7 8" id="KW-0472">Membrane</keyword>
<name>A0A542XXI0_9MICO</name>
<feature type="transmembrane region" description="Helical" evidence="8">
    <location>
        <begin position="83"/>
        <end position="103"/>
    </location>
</feature>
<keyword evidence="6 8" id="KW-1133">Transmembrane helix</keyword>
<dbReference type="PROSITE" id="PS00216">
    <property type="entry name" value="SUGAR_TRANSPORT_1"/>
    <property type="match status" value="1"/>
</dbReference>
<dbReference type="InterPro" id="IPR005829">
    <property type="entry name" value="Sugar_transporter_CS"/>
</dbReference>
<dbReference type="Proteomes" id="UP000319094">
    <property type="component" value="Unassembled WGS sequence"/>
</dbReference>
<dbReference type="InterPro" id="IPR004812">
    <property type="entry name" value="Efflux_drug-R_Bcr/CmlA"/>
</dbReference>
<evidence type="ECO:0000256" key="5">
    <source>
        <dbReference type="ARBA" id="ARBA00022692"/>
    </source>
</evidence>
<feature type="domain" description="Major facilitator superfamily (MFS) profile" evidence="9">
    <location>
        <begin position="18"/>
        <end position="400"/>
    </location>
</feature>
<feature type="transmembrane region" description="Helical" evidence="8">
    <location>
        <begin position="142"/>
        <end position="160"/>
    </location>
</feature>
<dbReference type="PROSITE" id="PS50850">
    <property type="entry name" value="MFS"/>
    <property type="match status" value="1"/>
</dbReference>
<dbReference type="CDD" id="cd17320">
    <property type="entry name" value="MFS_MdfA_MDR_like"/>
    <property type="match status" value="1"/>
</dbReference>
<feature type="transmembrane region" description="Helical" evidence="8">
    <location>
        <begin position="346"/>
        <end position="364"/>
    </location>
</feature>
<evidence type="ECO:0000256" key="2">
    <source>
        <dbReference type="ARBA" id="ARBA00006236"/>
    </source>
</evidence>
<dbReference type="SUPFAM" id="SSF103473">
    <property type="entry name" value="MFS general substrate transporter"/>
    <property type="match status" value="1"/>
</dbReference>
<dbReference type="OrthoDB" id="9814303at2"/>
<evidence type="ECO:0000259" key="9">
    <source>
        <dbReference type="PROSITE" id="PS50850"/>
    </source>
</evidence>
<proteinExistence type="inferred from homology"/>
<keyword evidence="3" id="KW-0813">Transport</keyword>
<dbReference type="InterPro" id="IPR036259">
    <property type="entry name" value="MFS_trans_sf"/>
</dbReference>
<gene>
    <name evidence="10" type="ORF">FB468_3055</name>
</gene>
<feature type="transmembrane region" description="Helical" evidence="8">
    <location>
        <begin position="12"/>
        <end position="32"/>
    </location>
</feature>
<dbReference type="GO" id="GO:0005886">
    <property type="term" value="C:plasma membrane"/>
    <property type="evidence" value="ECO:0007669"/>
    <property type="project" value="UniProtKB-SubCell"/>
</dbReference>
<evidence type="ECO:0000256" key="4">
    <source>
        <dbReference type="ARBA" id="ARBA00022475"/>
    </source>
</evidence>
<keyword evidence="5 8" id="KW-0812">Transmembrane</keyword>
<dbReference type="PANTHER" id="PTHR23502">
    <property type="entry name" value="MAJOR FACILITATOR SUPERFAMILY"/>
    <property type="match status" value="1"/>
</dbReference>